<dbReference type="PANTHER" id="PTHR24348">
    <property type="entry name" value="SERINE/THREONINE-PROTEIN KINASE UNC-51-RELATED"/>
    <property type="match status" value="1"/>
</dbReference>
<dbReference type="KEGG" id="cput:CONPUDRAFT_126204"/>
<dbReference type="GO" id="GO:0005524">
    <property type="term" value="F:ATP binding"/>
    <property type="evidence" value="ECO:0007669"/>
    <property type="project" value="UniProtKB-UniRule"/>
</dbReference>
<gene>
    <name evidence="11" type="ORF">CONPUDRAFT_126204</name>
</gene>
<dbReference type="InterPro" id="IPR000719">
    <property type="entry name" value="Prot_kinase_dom"/>
</dbReference>
<keyword evidence="4 8" id="KW-0547">Nucleotide-binding</keyword>
<accession>A0A5M3MKK9</accession>
<keyword evidence="12" id="KW-1185">Reference proteome</keyword>
<dbReference type="InterPro" id="IPR045269">
    <property type="entry name" value="Atg1-like"/>
</dbReference>
<evidence type="ECO:0000256" key="2">
    <source>
        <dbReference type="ARBA" id="ARBA00022527"/>
    </source>
</evidence>
<dbReference type="Proteomes" id="UP000053558">
    <property type="component" value="Unassembled WGS sequence"/>
</dbReference>
<dbReference type="GO" id="GO:0005776">
    <property type="term" value="C:autophagosome"/>
    <property type="evidence" value="ECO:0007669"/>
    <property type="project" value="TreeGrafter"/>
</dbReference>
<dbReference type="PANTHER" id="PTHR24348:SF22">
    <property type="entry name" value="NON-SPECIFIC SERINE_THREONINE PROTEIN KINASE"/>
    <property type="match status" value="1"/>
</dbReference>
<keyword evidence="3" id="KW-0808">Transferase</keyword>
<dbReference type="Gene3D" id="1.10.510.10">
    <property type="entry name" value="Transferase(Phosphotransferase) domain 1"/>
    <property type="match status" value="1"/>
</dbReference>
<dbReference type="GO" id="GO:0000422">
    <property type="term" value="P:autophagy of mitochondrion"/>
    <property type="evidence" value="ECO:0007669"/>
    <property type="project" value="TreeGrafter"/>
</dbReference>
<dbReference type="Pfam" id="PF00069">
    <property type="entry name" value="Pkinase"/>
    <property type="match status" value="1"/>
</dbReference>
<dbReference type="InterPro" id="IPR048941">
    <property type="entry name" value="ATG1-like_MIT2"/>
</dbReference>
<feature type="binding site" evidence="8">
    <location>
        <position position="59"/>
    </location>
    <ligand>
        <name>ATP</name>
        <dbReference type="ChEBI" id="CHEBI:30616"/>
    </ligand>
</feature>
<evidence type="ECO:0000256" key="7">
    <source>
        <dbReference type="ARBA" id="ARBA00030237"/>
    </source>
</evidence>
<dbReference type="GO" id="GO:0005829">
    <property type="term" value="C:cytosol"/>
    <property type="evidence" value="ECO:0007669"/>
    <property type="project" value="TreeGrafter"/>
</dbReference>
<feature type="domain" description="Protein kinase" evidence="10">
    <location>
        <begin position="30"/>
        <end position="343"/>
    </location>
</feature>
<feature type="region of interest" description="Disordered" evidence="9">
    <location>
        <begin position="283"/>
        <end position="310"/>
    </location>
</feature>
<keyword evidence="5 11" id="KW-0418">Kinase</keyword>
<proteinExistence type="predicted"/>
<dbReference type="CDD" id="cd14009">
    <property type="entry name" value="STKc_ATG1_ULK_like"/>
    <property type="match status" value="1"/>
</dbReference>
<keyword evidence="6 8" id="KW-0067">ATP-binding</keyword>
<dbReference type="AlphaFoldDB" id="A0A5M3MKK9"/>
<feature type="region of interest" description="Disordered" evidence="9">
    <location>
        <begin position="570"/>
        <end position="591"/>
    </location>
</feature>
<dbReference type="GO" id="GO:0034045">
    <property type="term" value="C:phagophore assembly site membrane"/>
    <property type="evidence" value="ECO:0007669"/>
    <property type="project" value="TreeGrafter"/>
</dbReference>
<evidence type="ECO:0000256" key="3">
    <source>
        <dbReference type="ARBA" id="ARBA00022679"/>
    </source>
</evidence>
<dbReference type="OrthoDB" id="346907at2759"/>
<feature type="region of interest" description="Disordered" evidence="9">
    <location>
        <begin position="608"/>
        <end position="675"/>
    </location>
</feature>
<feature type="compositionally biased region" description="Polar residues" evidence="9">
    <location>
        <begin position="354"/>
        <end position="377"/>
    </location>
</feature>
<evidence type="ECO:0000256" key="6">
    <source>
        <dbReference type="ARBA" id="ARBA00022840"/>
    </source>
</evidence>
<dbReference type="RefSeq" id="XP_007770116.1">
    <property type="nucleotide sequence ID" value="XM_007771926.1"/>
</dbReference>
<dbReference type="SUPFAM" id="SSF56112">
    <property type="entry name" value="Protein kinase-like (PK-like)"/>
    <property type="match status" value="1"/>
</dbReference>
<dbReference type="EMBL" id="JH711580">
    <property type="protein sequence ID" value="EIW79769.1"/>
    <property type="molecule type" value="Genomic_DNA"/>
</dbReference>
<evidence type="ECO:0000313" key="12">
    <source>
        <dbReference type="Proteomes" id="UP000053558"/>
    </source>
</evidence>
<evidence type="ECO:0000259" key="10">
    <source>
        <dbReference type="PROSITE" id="PS50011"/>
    </source>
</evidence>
<evidence type="ECO:0000256" key="5">
    <source>
        <dbReference type="ARBA" id="ARBA00022777"/>
    </source>
</evidence>
<dbReference type="Pfam" id="PF21127">
    <property type="entry name" value="ATG1-like_MIT2"/>
    <property type="match status" value="1"/>
</dbReference>
<reference evidence="12" key="1">
    <citation type="journal article" date="2012" name="Science">
        <title>The Paleozoic origin of enzymatic lignin decomposition reconstructed from 31 fungal genomes.</title>
        <authorList>
            <person name="Floudas D."/>
            <person name="Binder M."/>
            <person name="Riley R."/>
            <person name="Barry K."/>
            <person name="Blanchette R.A."/>
            <person name="Henrissat B."/>
            <person name="Martinez A.T."/>
            <person name="Otillar R."/>
            <person name="Spatafora J.W."/>
            <person name="Yadav J.S."/>
            <person name="Aerts A."/>
            <person name="Benoit I."/>
            <person name="Boyd A."/>
            <person name="Carlson A."/>
            <person name="Copeland A."/>
            <person name="Coutinho P.M."/>
            <person name="de Vries R.P."/>
            <person name="Ferreira P."/>
            <person name="Findley K."/>
            <person name="Foster B."/>
            <person name="Gaskell J."/>
            <person name="Glotzer D."/>
            <person name="Gorecki P."/>
            <person name="Heitman J."/>
            <person name="Hesse C."/>
            <person name="Hori C."/>
            <person name="Igarashi K."/>
            <person name="Jurgens J.A."/>
            <person name="Kallen N."/>
            <person name="Kersten P."/>
            <person name="Kohler A."/>
            <person name="Kuees U."/>
            <person name="Kumar T.K.A."/>
            <person name="Kuo A."/>
            <person name="LaButti K."/>
            <person name="Larrondo L.F."/>
            <person name="Lindquist E."/>
            <person name="Ling A."/>
            <person name="Lombard V."/>
            <person name="Lucas S."/>
            <person name="Lundell T."/>
            <person name="Martin R."/>
            <person name="McLaughlin D.J."/>
            <person name="Morgenstern I."/>
            <person name="Morin E."/>
            <person name="Murat C."/>
            <person name="Nagy L.G."/>
            <person name="Nolan M."/>
            <person name="Ohm R.A."/>
            <person name="Patyshakuliyeva A."/>
            <person name="Rokas A."/>
            <person name="Ruiz-Duenas F.J."/>
            <person name="Sabat G."/>
            <person name="Salamov A."/>
            <person name="Samejima M."/>
            <person name="Schmutz J."/>
            <person name="Slot J.C."/>
            <person name="St John F."/>
            <person name="Stenlid J."/>
            <person name="Sun H."/>
            <person name="Sun S."/>
            <person name="Syed K."/>
            <person name="Tsang A."/>
            <person name="Wiebenga A."/>
            <person name="Young D."/>
            <person name="Pisabarro A."/>
            <person name="Eastwood D.C."/>
            <person name="Martin F."/>
            <person name="Cullen D."/>
            <person name="Grigoriev I.V."/>
            <person name="Hibbett D.S."/>
        </authorList>
    </citation>
    <scope>NUCLEOTIDE SEQUENCE [LARGE SCALE GENOMIC DNA]</scope>
    <source>
        <strain evidence="12">RWD-64-598 SS2</strain>
    </source>
</reference>
<organism evidence="11 12">
    <name type="scientific">Coniophora puteana (strain RWD-64-598)</name>
    <name type="common">Brown rot fungus</name>
    <dbReference type="NCBI Taxonomy" id="741705"/>
    <lineage>
        <taxon>Eukaryota</taxon>
        <taxon>Fungi</taxon>
        <taxon>Dikarya</taxon>
        <taxon>Basidiomycota</taxon>
        <taxon>Agaricomycotina</taxon>
        <taxon>Agaricomycetes</taxon>
        <taxon>Agaricomycetidae</taxon>
        <taxon>Boletales</taxon>
        <taxon>Coniophorineae</taxon>
        <taxon>Coniophoraceae</taxon>
        <taxon>Coniophora</taxon>
    </lineage>
</organism>
<sequence length="954" mass="105167">MPAPNQPSSRTVSASSTSRKLQEDDDSRPYVIVNEIGKGSFATVYKGYHELNHHQVAIKAVRSEGLKPKLLDNLQMEIEILKSLSHRHITKLLDIVRAERNIYLIMEYCAGGDLTNYIKKRGRVEGLEYSPSPGAALQYYPHPKTGGLDEIVVRSFLRQLARALKFLRHRNLIHRDIKPQNLLLNPASPEELAKGHPIGVPILKVADFGFARSLPNAMMAETLCGSPLYMAPEILRYEKYDAKADLWSVGAVLYEMSVGKPPFRAANHVELLRKIEASRGVRFPDEEASSKSAATNGAVRDDTPAANQAQVVPSDVKKLIRMLLKRQPAERASYEEFFKSTALARSKFPRPDAVSQQPSTSGASPSQAPMIPNTPNKSAPPEDESEAQEGGIPAGHRIIPPEVLDPKILMPPSKFHFRKRSAEQKGMEGQSPPGQAHDRDMDPEPNGQPHHRQEKLARPEVKRKPKPLSSEGSIIPGESEEDGLLRREYVLVGDVRALEVDRAGEDLGNARHRPPNQRVVTLPAIASPVSAGFPNSPTAAAVAHVPMSSSPLTAPPLTHATTLPSTPTTFPPAPNPISTSPPNLIPSSSPTSALSRALSLAYRKLVGTTTPRYPAPGRVSDDGAGEGMYRTPSGEPRRRPILVRTPPEASESELNGDGSGSGGGSGGEKGDEMIGGALNDDEALWSAKGKEQESGEEALLAWLENLAQKTDVLAHWADEMYEFVKAVPQKPLPDPATGGTRAMKQAELAVTCIAIYILLMSFVQRGIDKLVAYRQQLIADGDGNVSDGFRDALTWFKEQFIRCNDRATLVKTWLPAQYDGPKMWVDQLVYDRALMLSRTAARKELTDQASKPDECEKLYEESLWCLYALQDELQSGNDFAEEDRKTIATWITRTKLRLVRCRARMNMTDKERMRDALADQNLVDARYPPPWDLQAIDEMERLQRKKAPALPSGR</sequence>
<comment type="caution">
    <text evidence="11">The sequence shown here is derived from an EMBL/GenBank/DDBJ whole genome shotgun (WGS) entry which is preliminary data.</text>
</comment>
<evidence type="ECO:0000256" key="4">
    <source>
        <dbReference type="ARBA" id="ARBA00022741"/>
    </source>
</evidence>
<protein>
    <recommendedName>
        <fullName evidence="1">non-specific serine/threonine protein kinase</fullName>
        <ecNumber evidence="1">2.7.11.1</ecNumber>
    </recommendedName>
    <alternativeName>
        <fullName evidence="7">Autophagy-related protein 1</fullName>
    </alternativeName>
</protein>
<keyword evidence="2" id="KW-0723">Serine/threonine-protein kinase</keyword>
<dbReference type="Pfam" id="PF12063">
    <property type="entry name" value="ATG1-like_MIT1"/>
    <property type="match status" value="1"/>
</dbReference>
<dbReference type="OMA" id="WLPAQYT"/>
<dbReference type="GO" id="GO:0034727">
    <property type="term" value="P:piecemeal microautophagy of the nucleus"/>
    <property type="evidence" value="ECO:0007669"/>
    <property type="project" value="TreeGrafter"/>
</dbReference>
<feature type="region of interest" description="Disordered" evidence="9">
    <location>
        <begin position="348"/>
        <end position="479"/>
    </location>
</feature>
<dbReference type="PROSITE" id="PS50011">
    <property type="entry name" value="PROTEIN_KINASE_DOM"/>
    <property type="match status" value="1"/>
</dbReference>
<dbReference type="GO" id="GO:0061709">
    <property type="term" value="P:reticulophagy"/>
    <property type="evidence" value="ECO:0007669"/>
    <property type="project" value="TreeGrafter"/>
</dbReference>
<name>A0A5M3MKK9_CONPW</name>
<dbReference type="SMART" id="SM00220">
    <property type="entry name" value="S_TKc"/>
    <property type="match status" value="1"/>
</dbReference>
<evidence type="ECO:0000256" key="9">
    <source>
        <dbReference type="SAM" id="MobiDB-lite"/>
    </source>
</evidence>
<dbReference type="PROSITE" id="PS00108">
    <property type="entry name" value="PROTEIN_KINASE_ST"/>
    <property type="match status" value="1"/>
</dbReference>
<dbReference type="InterPro" id="IPR022708">
    <property type="entry name" value="Atg1-like_tMIT"/>
</dbReference>
<dbReference type="GO" id="GO:0000045">
    <property type="term" value="P:autophagosome assembly"/>
    <property type="evidence" value="ECO:0007669"/>
    <property type="project" value="TreeGrafter"/>
</dbReference>
<dbReference type="GO" id="GO:0004674">
    <property type="term" value="F:protein serine/threonine kinase activity"/>
    <property type="evidence" value="ECO:0007669"/>
    <property type="project" value="UniProtKB-KW"/>
</dbReference>
<feature type="compositionally biased region" description="Gly residues" evidence="9">
    <location>
        <begin position="657"/>
        <end position="667"/>
    </location>
</feature>
<feature type="compositionally biased region" description="Low complexity" evidence="9">
    <location>
        <begin position="8"/>
        <end position="19"/>
    </location>
</feature>
<dbReference type="InterPro" id="IPR017441">
    <property type="entry name" value="Protein_kinase_ATP_BS"/>
</dbReference>
<dbReference type="FunFam" id="3.30.200.20:FF:000003">
    <property type="entry name" value="Non-specific serine/threonine protein kinase"/>
    <property type="match status" value="1"/>
</dbReference>
<dbReference type="GO" id="GO:0042594">
    <property type="term" value="P:response to starvation"/>
    <property type="evidence" value="ECO:0007669"/>
    <property type="project" value="TreeGrafter"/>
</dbReference>
<dbReference type="InterPro" id="IPR008271">
    <property type="entry name" value="Ser/Thr_kinase_AS"/>
</dbReference>
<feature type="region of interest" description="Disordered" evidence="9">
    <location>
        <begin position="1"/>
        <end position="25"/>
    </location>
</feature>
<evidence type="ECO:0000256" key="8">
    <source>
        <dbReference type="PROSITE-ProRule" id="PRU10141"/>
    </source>
</evidence>
<evidence type="ECO:0000256" key="1">
    <source>
        <dbReference type="ARBA" id="ARBA00012513"/>
    </source>
</evidence>
<evidence type="ECO:0000313" key="11">
    <source>
        <dbReference type="EMBL" id="EIW79769.1"/>
    </source>
</evidence>
<dbReference type="EC" id="2.7.11.1" evidence="1"/>
<dbReference type="InterPro" id="IPR011009">
    <property type="entry name" value="Kinase-like_dom_sf"/>
</dbReference>
<dbReference type="GO" id="GO:0010506">
    <property type="term" value="P:regulation of autophagy"/>
    <property type="evidence" value="ECO:0007669"/>
    <property type="project" value="InterPro"/>
</dbReference>
<dbReference type="GeneID" id="19199958"/>
<dbReference type="PROSITE" id="PS00107">
    <property type="entry name" value="PROTEIN_KINASE_ATP"/>
    <property type="match status" value="1"/>
</dbReference>